<dbReference type="KEGG" id="psl:Psta_1104"/>
<dbReference type="HOGENOM" id="CLU_061369_2_0_0"/>
<organism evidence="1 2">
    <name type="scientific">Pirellula staleyi (strain ATCC 27377 / DSM 6068 / ICPB 4128)</name>
    <name type="common">Pirella staleyi</name>
    <dbReference type="NCBI Taxonomy" id="530564"/>
    <lineage>
        <taxon>Bacteria</taxon>
        <taxon>Pseudomonadati</taxon>
        <taxon>Planctomycetota</taxon>
        <taxon>Planctomycetia</taxon>
        <taxon>Pirellulales</taxon>
        <taxon>Pirellulaceae</taxon>
        <taxon>Pirellula</taxon>
    </lineage>
</organism>
<dbReference type="CDD" id="cd06561">
    <property type="entry name" value="AlkD_like"/>
    <property type="match status" value="1"/>
</dbReference>
<evidence type="ECO:0000313" key="1">
    <source>
        <dbReference type="EMBL" id="ADB15787.1"/>
    </source>
</evidence>
<keyword evidence="2" id="KW-1185">Reference proteome</keyword>
<proteinExistence type="predicted"/>
<reference evidence="1 2" key="1">
    <citation type="journal article" date="2009" name="Stand. Genomic Sci.">
        <title>Complete genome sequence of Pirellula staleyi type strain (ATCC 27377).</title>
        <authorList>
            <person name="Clum A."/>
            <person name="Tindall B.J."/>
            <person name="Sikorski J."/>
            <person name="Ivanova N."/>
            <person name="Mavrommatis K."/>
            <person name="Lucas S."/>
            <person name="Glavina del Rio T."/>
            <person name="Nolan M."/>
            <person name="Chen F."/>
            <person name="Tice H."/>
            <person name="Pitluck S."/>
            <person name="Cheng J.F."/>
            <person name="Chertkov O."/>
            <person name="Brettin T."/>
            <person name="Han C."/>
            <person name="Detter J.C."/>
            <person name="Kuske C."/>
            <person name="Bruce D."/>
            <person name="Goodwin L."/>
            <person name="Ovchinikova G."/>
            <person name="Pati A."/>
            <person name="Mikhailova N."/>
            <person name="Chen A."/>
            <person name="Palaniappan K."/>
            <person name="Land M."/>
            <person name="Hauser L."/>
            <person name="Chang Y.J."/>
            <person name="Jeffries C.D."/>
            <person name="Chain P."/>
            <person name="Rohde M."/>
            <person name="Goker M."/>
            <person name="Bristow J."/>
            <person name="Eisen J.A."/>
            <person name="Markowitz V."/>
            <person name="Hugenholtz P."/>
            <person name="Kyrpides N.C."/>
            <person name="Klenk H.P."/>
            <person name="Lapidus A."/>
        </authorList>
    </citation>
    <scope>NUCLEOTIDE SEQUENCE [LARGE SCALE GENOMIC DNA]</scope>
    <source>
        <strain evidence="2">ATCC 27377 / DSM 6068 / ICPB 4128</strain>
    </source>
</reference>
<dbReference type="Proteomes" id="UP000001887">
    <property type="component" value="Chromosome"/>
</dbReference>
<accession>D2R8H0</accession>
<dbReference type="PANTHER" id="PTHR41291:SF1">
    <property type="entry name" value="DNA ALKYLATION REPAIR PROTEIN"/>
    <property type="match status" value="1"/>
</dbReference>
<dbReference type="Pfam" id="PF08713">
    <property type="entry name" value="DNA_alkylation"/>
    <property type="match status" value="1"/>
</dbReference>
<dbReference type="InterPro" id="IPR016024">
    <property type="entry name" value="ARM-type_fold"/>
</dbReference>
<dbReference type="Gene3D" id="1.25.10.90">
    <property type="match status" value="1"/>
</dbReference>
<dbReference type="InterPro" id="IPR014825">
    <property type="entry name" value="DNA_alkylation"/>
</dbReference>
<gene>
    <name evidence="1" type="ordered locus">Psta_1104</name>
</gene>
<evidence type="ECO:0000313" key="2">
    <source>
        <dbReference type="Proteomes" id="UP000001887"/>
    </source>
</evidence>
<dbReference type="eggNOG" id="COG4912">
    <property type="taxonomic scope" value="Bacteria"/>
</dbReference>
<dbReference type="EMBL" id="CP001848">
    <property type="protein sequence ID" value="ADB15787.1"/>
    <property type="molecule type" value="Genomic_DNA"/>
</dbReference>
<dbReference type="SUPFAM" id="SSF48371">
    <property type="entry name" value="ARM repeat"/>
    <property type="match status" value="1"/>
</dbReference>
<sequence>MTTAQEILAELQPLGSEGYKRVMMKHGVPEPIYGVKIGDMQKIVKRIKKDYQLALDLYATGVYDAMYLAGLIADDARMTKKDLKSWVARANCRALAGWTVPWVAAGSPHGWELALEWIDAKKQLTAMAGWGTLGSIVSITPDDKLDLAMLKKLLRRIEKSILKESDFVRYQMNAFLIAVGVYVVPLTDLVVEIAEKLGPITADLGDNDCSVPYAPDYIEKVRRRGPLGKKRKTAKC</sequence>
<dbReference type="AlphaFoldDB" id="D2R8H0"/>
<evidence type="ECO:0008006" key="3">
    <source>
        <dbReference type="Google" id="ProtNLM"/>
    </source>
</evidence>
<name>D2R8H0_PIRSD</name>
<protein>
    <recommendedName>
        <fullName evidence="3">DNA alkylation repair enzyme</fullName>
    </recommendedName>
</protein>
<dbReference type="PANTHER" id="PTHR41291">
    <property type="entry name" value="DNA ALKYLATION REPAIR PROTEIN"/>
    <property type="match status" value="1"/>
</dbReference>
<dbReference type="STRING" id="530564.Psta_1104"/>